<feature type="compositionally biased region" description="Low complexity" evidence="1">
    <location>
        <begin position="241"/>
        <end position="252"/>
    </location>
</feature>
<feature type="compositionally biased region" description="Low complexity" evidence="1">
    <location>
        <begin position="29"/>
        <end position="55"/>
    </location>
</feature>
<feature type="region of interest" description="Disordered" evidence="1">
    <location>
        <begin position="283"/>
        <end position="387"/>
    </location>
</feature>
<keyword evidence="2" id="KW-0732">Signal</keyword>
<feature type="signal peptide" evidence="2">
    <location>
        <begin position="1"/>
        <end position="31"/>
    </location>
</feature>
<protein>
    <submittedName>
        <fullName evidence="3">Uncharacterized protein</fullName>
    </submittedName>
</protein>
<evidence type="ECO:0000256" key="1">
    <source>
        <dbReference type="SAM" id="MobiDB-lite"/>
    </source>
</evidence>
<organism evidence="3 4">
    <name type="scientific">Lacipirellula parvula</name>
    <dbReference type="NCBI Taxonomy" id="2650471"/>
    <lineage>
        <taxon>Bacteria</taxon>
        <taxon>Pseudomonadati</taxon>
        <taxon>Planctomycetota</taxon>
        <taxon>Planctomycetia</taxon>
        <taxon>Pirellulales</taxon>
        <taxon>Lacipirellulaceae</taxon>
        <taxon>Lacipirellula</taxon>
    </lineage>
</organism>
<feature type="compositionally biased region" description="Low complexity" evidence="1">
    <location>
        <begin position="360"/>
        <end position="370"/>
    </location>
</feature>
<feature type="compositionally biased region" description="Basic and acidic residues" evidence="1">
    <location>
        <begin position="306"/>
        <end position="320"/>
    </location>
</feature>
<accession>A0A5K7XBA2</accession>
<evidence type="ECO:0000313" key="4">
    <source>
        <dbReference type="Proteomes" id="UP000326837"/>
    </source>
</evidence>
<dbReference type="KEGG" id="lpav:PLANPX_3672"/>
<feature type="chain" id="PRO_5024996962" evidence="2">
    <location>
        <begin position="32"/>
        <end position="740"/>
    </location>
</feature>
<evidence type="ECO:0000313" key="3">
    <source>
        <dbReference type="EMBL" id="BBO34060.1"/>
    </source>
</evidence>
<sequence>MIGQIIACPRCNMMVQVMAPAGYVPSAPAAAAPSPAATAPTTTPTIATHTADAPTATPPTASPTARPAKTAAAAAAVATTMFDASDALADVPAATPAVQTAPPATSTVVASTFDDAVDAFSDPPSAGATSSIIESAANIPSASATAPPPAPTTLPPTPSLWSHVKFPAMVAGGGLAGAAVMVGALSLIMGSADDPTRTLAPPAPVATTQPNGIPANPTAIAATEPVAPADPATVEPAPITDEQQPPVEPAAAAQTEVALADDPFAASPAAPADNQLAANVPAVPAPAESAEPAAAPADEAATAEPEAEKEKDEPRLRIDPLDIDPEGLSLSTLRSGPPKNPIEESQLPEQESAALSVNSDDAAGADQPAAEAPPAPDAVRRDQQAGAPTAESVAVLLERKTPQLKINNMPLCRLLDLSVQMSGIPISVAPEQLQLAAVSAGQPATAAVEDATILDFLAAALKPLRLQPVVVNDQIILIRGGNNPRRDVTYAVDDLAGDEQAIAQLAENIQKLVAPDTWQAAGGTGTLAVDGKQLKVSAGEAVQYDILLLLERSRAALEKPARSKYPSALIGGVAPAVALQERLGAPATFTFSQYTPLREIFRHWQEEMQVAVLVDWPALADVRLWPNTRIACSSSGTPWEAALDKVLEPLGLAWRPVDKRTIEITSLDKAAAEPMIAVYRLTADQLGTVEELEQHLKTFAESAGVNAPGVANVVDSEHSLLLARQPALVQREIAAWLANH</sequence>
<proteinExistence type="predicted"/>
<keyword evidence="4" id="KW-1185">Reference proteome</keyword>
<feature type="compositionally biased region" description="Low complexity" evidence="1">
    <location>
        <begin position="283"/>
        <end position="304"/>
    </location>
</feature>
<dbReference type="EMBL" id="AP021861">
    <property type="protein sequence ID" value="BBO34060.1"/>
    <property type="molecule type" value="Genomic_DNA"/>
</dbReference>
<name>A0A5K7XBA2_9BACT</name>
<dbReference type="Proteomes" id="UP000326837">
    <property type="component" value="Chromosome"/>
</dbReference>
<feature type="compositionally biased region" description="Polar residues" evidence="1">
    <location>
        <begin position="347"/>
        <end position="359"/>
    </location>
</feature>
<feature type="region of interest" description="Disordered" evidence="1">
    <location>
        <begin position="198"/>
        <end position="252"/>
    </location>
</feature>
<feature type="region of interest" description="Disordered" evidence="1">
    <location>
        <begin position="29"/>
        <end position="67"/>
    </location>
</feature>
<gene>
    <name evidence="3" type="ORF">PLANPX_3672</name>
</gene>
<dbReference type="AlphaFoldDB" id="A0A5K7XBA2"/>
<evidence type="ECO:0000256" key="2">
    <source>
        <dbReference type="SAM" id="SignalP"/>
    </source>
</evidence>
<reference evidence="4" key="1">
    <citation type="submission" date="2019-10" db="EMBL/GenBank/DDBJ databases">
        <title>Lacipirellula parvula gen. nov., sp. nov., representing a lineage of planctomycetes widespread in freshwater anoxic habitats, and description of the family Lacipirellulaceae.</title>
        <authorList>
            <person name="Dedysh S.N."/>
            <person name="Kulichevskaya I.S."/>
            <person name="Beletsky A.V."/>
            <person name="Rakitin A.L."/>
            <person name="Mardanov A.V."/>
            <person name="Ivanova A.A."/>
            <person name="Saltykova V.X."/>
            <person name="Rijpstra W.I.C."/>
            <person name="Sinninghe Damste J.S."/>
            <person name="Ravin N.V."/>
        </authorList>
    </citation>
    <scope>NUCLEOTIDE SEQUENCE [LARGE SCALE GENOMIC DNA]</scope>
    <source>
        <strain evidence="4">PX69</strain>
    </source>
</reference>